<dbReference type="SUPFAM" id="SSF51735">
    <property type="entry name" value="NAD(P)-binding Rossmann-fold domains"/>
    <property type="match status" value="1"/>
</dbReference>
<evidence type="ECO:0000259" key="2">
    <source>
        <dbReference type="Pfam" id="PF02254"/>
    </source>
</evidence>
<dbReference type="InterPro" id="IPR050721">
    <property type="entry name" value="Trk_Ktr_HKT_K-transport"/>
</dbReference>
<dbReference type="Gene3D" id="6.20.350.10">
    <property type="match status" value="1"/>
</dbReference>
<evidence type="ECO:0000313" key="3">
    <source>
        <dbReference type="EMBL" id="GII38435.1"/>
    </source>
</evidence>
<evidence type="ECO:0000313" key="4">
    <source>
        <dbReference type="Proteomes" id="UP000622547"/>
    </source>
</evidence>
<dbReference type="AlphaFoldDB" id="A0A8J3XET3"/>
<dbReference type="Gene3D" id="3.40.50.720">
    <property type="entry name" value="NAD(P)-binding Rossmann-like Domain"/>
    <property type="match status" value="1"/>
</dbReference>
<evidence type="ECO:0000259" key="1">
    <source>
        <dbReference type="Pfam" id="PF02026"/>
    </source>
</evidence>
<name>A0A8J3XET3_9ACTN</name>
<feature type="domain" description="RCK N-terminal" evidence="2">
    <location>
        <begin position="109"/>
        <end position="193"/>
    </location>
</feature>
<dbReference type="InterPro" id="IPR003148">
    <property type="entry name" value="RCK_N"/>
</dbReference>
<organism evidence="3 4">
    <name type="scientific">Planotetraspora phitsanulokensis</name>
    <dbReference type="NCBI Taxonomy" id="575192"/>
    <lineage>
        <taxon>Bacteria</taxon>
        <taxon>Bacillati</taxon>
        <taxon>Actinomycetota</taxon>
        <taxon>Actinomycetes</taxon>
        <taxon>Streptosporangiales</taxon>
        <taxon>Streptosporangiaceae</taxon>
        <taxon>Planotetraspora</taxon>
    </lineage>
</organism>
<proteinExistence type="predicted"/>
<dbReference type="Pfam" id="PF02026">
    <property type="entry name" value="RyR"/>
    <property type="match status" value="1"/>
</dbReference>
<comment type="caution">
    <text evidence="3">The sequence shown here is derived from an EMBL/GenBank/DDBJ whole genome shotgun (WGS) entry which is preliminary data.</text>
</comment>
<evidence type="ECO:0008006" key="5">
    <source>
        <dbReference type="Google" id="ProtNLM"/>
    </source>
</evidence>
<dbReference type="PANTHER" id="PTHR43833">
    <property type="entry name" value="POTASSIUM CHANNEL PROTEIN 2-RELATED-RELATED"/>
    <property type="match status" value="1"/>
</dbReference>
<dbReference type="Proteomes" id="UP000622547">
    <property type="component" value="Unassembled WGS sequence"/>
</dbReference>
<dbReference type="RefSeq" id="WP_204074051.1">
    <property type="nucleotide sequence ID" value="NZ_BAABHI010000009.1"/>
</dbReference>
<dbReference type="InterPro" id="IPR036291">
    <property type="entry name" value="NAD(P)-bd_dom_sf"/>
</dbReference>
<sequence>MTFSATFVVRVTFVLLGLAALAAGYIGMAAYAPYIDGPPPTRLDLLYWDLQLFVFDSAPLGGSGPLPGALEFARFAAPGVTVYTLVEGARLLLSSEMRRIRARESRDHVVVCGSGAVAIALVEKLRRTSERIVMIGSSATPPMGDGKVLYVNGDARSPSTLRAAGVHRASVLYACESDSSVNTAIALAAHGMPRIGERHPLSAYAHISDPDLCAAFRARRLSLPGTPRLRLDFFNLDELAARVLLEQHPIVNDRPIVVIGLDAFGRSLLTEIARRRRLQGSSPRRLPVTVIDTRASQAAPALCQRFEFIGEVCALTCHDVAPGDLPLTDLLPGETPQRVFVCYADQDLALKTALTSLRLWCCGPGSLVVRVEQTATFGSAFDDVRLLEGLSGALRIFAINEAAGDPRLIAEDLVETLARAIHENYLLVNTARHTGPAANVSMVGWDALPPRLKAANRAQAEDIGRKLAAIGCALAPRVEPDLAFAFKDHEIEQLSQMEHERWLKDLIRNGWTWGPMRDAERRRHPDLDSWDRLSAEAREKDRDTVRSLPGILADAGFQIVRIS</sequence>
<gene>
    <name evidence="3" type="ORF">Pph01_34380</name>
</gene>
<dbReference type="Pfam" id="PF02254">
    <property type="entry name" value="TrkA_N"/>
    <property type="match status" value="1"/>
</dbReference>
<feature type="domain" description="Ryanodine receptor Ryr" evidence="1">
    <location>
        <begin position="491"/>
        <end position="559"/>
    </location>
</feature>
<dbReference type="GO" id="GO:0006813">
    <property type="term" value="P:potassium ion transport"/>
    <property type="evidence" value="ECO:0007669"/>
    <property type="project" value="InterPro"/>
</dbReference>
<accession>A0A8J3XET3</accession>
<dbReference type="InterPro" id="IPR003032">
    <property type="entry name" value="Ryanodine_rcpt"/>
</dbReference>
<protein>
    <recommendedName>
        <fullName evidence="5">RCK N-terminal domain-containing protein</fullName>
    </recommendedName>
</protein>
<keyword evidence="4" id="KW-1185">Reference proteome</keyword>
<reference evidence="3 4" key="1">
    <citation type="submission" date="2021-01" db="EMBL/GenBank/DDBJ databases">
        <title>Whole genome shotgun sequence of Planotetraspora phitsanulokensis NBRC 104273.</title>
        <authorList>
            <person name="Komaki H."/>
            <person name="Tamura T."/>
        </authorList>
    </citation>
    <scope>NUCLEOTIDE SEQUENCE [LARGE SCALE GENOMIC DNA]</scope>
    <source>
        <strain evidence="3 4">NBRC 104273</strain>
    </source>
</reference>
<dbReference type="EMBL" id="BOOP01000013">
    <property type="protein sequence ID" value="GII38435.1"/>
    <property type="molecule type" value="Genomic_DNA"/>
</dbReference>